<feature type="domain" description="Pop1 N-terminal" evidence="7">
    <location>
        <begin position="39"/>
        <end position="183"/>
    </location>
</feature>
<evidence type="ECO:0000256" key="3">
    <source>
        <dbReference type="ARBA" id="ARBA00022694"/>
    </source>
</evidence>
<dbReference type="InterPro" id="IPR012590">
    <property type="entry name" value="POPLD_dom"/>
</dbReference>
<feature type="compositionally biased region" description="Polar residues" evidence="6">
    <location>
        <begin position="111"/>
        <end position="121"/>
    </location>
</feature>
<dbReference type="OrthoDB" id="442863at2759"/>
<dbReference type="InterPro" id="IPR009723">
    <property type="entry name" value="Pop1_N"/>
</dbReference>
<dbReference type="Pfam" id="PF06978">
    <property type="entry name" value="POP1_N"/>
    <property type="match status" value="1"/>
</dbReference>
<dbReference type="PANTHER" id="PTHR22731">
    <property type="entry name" value="RIBONUCLEASES P/MRP PROTEIN SUBUNIT POP1"/>
    <property type="match status" value="1"/>
</dbReference>
<feature type="domain" description="POPLD" evidence="8">
    <location>
        <begin position="513"/>
        <end position="589"/>
    </location>
</feature>
<comment type="caution">
    <text evidence="9">The sequence shown here is derived from an EMBL/GenBank/DDBJ whole genome shotgun (WGS) entry which is preliminary data.</text>
</comment>
<dbReference type="Proteomes" id="UP000593579">
    <property type="component" value="Unassembled WGS sequence"/>
</dbReference>
<dbReference type="Pfam" id="PF08170">
    <property type="entry name" value="POPLD"/>
    <property type="match status" value="1"/>
</dbReference>
<feature type="region of interest" description="Disordered" evidence="6">
    <location>
        <begin position="1"/>
        <end position="20"/>
    </location>
</feature>
<evidence type="ECO:0000313" key="10">
    <source>
        <dbReference type="Proteomes" id="UP000593579"/>
    </source>
</evidence>
<proteinExistence type="predicted"/>
<evidence type="ECO:0000313" key="9">
    <source>
        <dbReference type="EMBL" id="MBA0741463.1"/>
    </source>
</evidence>
<dbReference type="AlphaFoldDB" id="A0A7J9BZ34"/>
<dbReference type="PANTHER" id="PTHR22731:SF3">
    <property type="entry name" value="RIBONUCLEASES P_MRP PROTEIN SUBUNIT POP1"/>
    <property type="match status" value="1"/>
</dbReference>
<protein>
    <submittedName>
        <fullName evidence="9">Uncharacterized protein</fullName>
    </submittedName>
</protein>
<dbReference type="GO" id="GO:0000172">
    <property type="term" value="C:ribonuclease MRP complex"/>
    <property type="evidence" value="ECO:0007669"/>
    <property type="project" value="InterPro"/>
</dbReference>
<keyword evidence="5" id="KW-0539">Nucleus</keyword>
<keyword evidence="4" id="KW-0472">Membrane</keyword>
<evidence type="ECO:0000256" key="5">
    <source>
        <dbReference type="ARBA" id="ARBA00023242"/>
    </source>
</evidence>
<dbReference type="InterPro" id="IPR039182">
    <property type="entry name" value="Pop1"/>
</dbReference>
<dbReference type="PROSITE" id="PS00236">
    <property type="entry name" value="NEUROTR_ION_CHANNEL"/>
    <property type="match status" value="1"/>
</dbReference>
<dbReference type="GO" id="GO:0005655">
    <property type="term" value="C:nucleolar ribonuclease P complex"/>
    <property type="evidence" value="ECO:0007669"/>
    <property type="project" value="InterPro"/>
</dbReference>
<gene>
    <name evidence="9" type="ORF">Gogos_014615</name>
</gene>
<evidence type="ECO:0000256" key="2">
    <source>
        <dbReference type="ARBA" id="ARBA00004370"/>
    </source>
</evidence>
<evidence type="ECO:0000259" key="7">
    <source>
        <dbReference type="Pfam" id="PF06978"/>
    </source>
</evidence>
<feature type="region of interest" description="Disordered" evidence="6">
    <location>
        <begin position="45"/>
        <end position="121"/>
    </location>
</feature>
<reference evidence="9 10" key="1">
    <citation type="journal article" date="2019" name="Genome Biol. Evol.">
        <title>Insights into the evolution of the New World diploid cottons (Gossypium, subgenus Houzingenia) based on genome sequencing.</title>
        <authorList>
            <person name="Grover C.E."/>
            <person name="Arick M.A. 2nd"/>
            <person name="Thrash A."/>
            <person name="Conover J.L."/>
            <person name="Sanders W.S."/>
            <person name="Peterson D.G."/>
            <person name="Frelichowski J.E."/>
            <person name="Scheffler J.A."/>
            <person name="Scheffler B.E."/>
            <person name="Wendel J.F."/>
        </authorList>
    </citation>
    <scope>NUCLEOTIDE SEQUENCE [LARGE SCALE GENOMIC DNA]</scope>
    <source>
        <strain evidence="9">5</strain>
        <tissue evidence="9">Leaf</tissue>
    </source>
</reference>
<organism evidence="9 10">
    <name type="scientific">Gossypium gossypioides</name>
    <name type="common">Mexican cotton</name>
    <name type="synonym">Selera gossypioides</name>
    <dbReference type="NCBI Taxonomy" id="34282"/>
    <lineage>
        <taxon>Eukaryota</taxon>
        <taxon>Viridiplantae</taxon>
        <taxon>Streptophyta</taxon>
        <taxon>Embryophyta</taxon>
        <taxon>Tracheophyta</taxon>
        <taxon>Spermatophyta</taxon>
        <taxon>Magnoliopsida</taxon>
        <taxon>eudicotyledons</taxon>
        <taxon>Gunneridae</taxon>
        <taxon>Pentapetalae</taxon>
        <taxon>rosids</taxon>
        <taxon>malvids</taxon>
        <taxon>Malvales</taxon>
        <taxon>Malvaceae</taxon>
        <taxon>Malvoideae</taxon>
        <taxon>Gossypium</taxon>
    </lineage>
</organism>
<dbReference type="GO" id="GO:0016020">
    <property type="term" value="C:membrane"/>
    <property type="evidence" value="ECO:0007669"/>
    <property type="project" value="UniProtKB-SubCell"/>
</dbReference>
<evidence type="ECO:0000256" key="4">
    <source>
        <dbReference type="ARBA" id="ARBA00023136"/>
    </source>
</evidence>
<name>A0A7J9BZ34_GOSGO</name>
<dbReference type="EMBL" id="JABEZY010000007">
    <property type="protein sequence ID" value="MBA0741463.1"/>
    <property type="molecule type" value="Genomic_DNA"/>
</dbReference>
<accession>A0A7J9BZ34</accession>
<dbReference type="GO" id="GO:0001682">
    <property type="term" value="P:tRNA 5'-leader removal"/>
    <property type="evidence" value="ECO:0007669"/>
    <property type="project" value="InterPro"/>
</dbReference>
<comment type="subcellular location">
    <subcellularLocation>
        <location evidence="2">Membrane</location>
    </subcellularLocation>
    <subcellularLocation>
        <location evidence="1">Nucleus</location>
    </subcellularLocation>
</comment>
<keyword evidence="3" id="KW-0819">tRNA processing</keyword>
<sequence>MAVEGSKKPQASASQPPRKINLQKFAESRAAELESLHSTVSARLNNDFRSRRNKRRRTTAFDNEASKKRNRKRQRLIKVDKSNVSGLETEQKKNESPLPRRLRRRLELKKNPQSGFVTSGDGTKRLRTHVWHAKRFTMAKRWGFYLPLGLHGRGGGSRAVLRWFKQGVLLHDASYNIAVQLEGPEAGDYLVATLEMVLVPFTSVKSEGVSDSVLSGVTYGTAMLHHVGAPVSQPIAPVTYMWRPHQGSKKDDNNNCLDVVGSKEQCRTNSGSCFRQLWVWIHASAFNEGYDALKCACQKLMIERGITINCFSHEGQLARLELIGSKAFQLIQKTVHPVSCIVENSWRLQKCSFQRDRDDFQNKNSFTLEDEECSPCAILSFTVKDPRLLPTKETKDFHEPDSIIDMQEVGASDRITLTGNLDKNEEVASPSCPKPEGIEILSGGRNLWDSSSRIDPPEEENELCMEKHQQRMGFFCLDEPKPGPPKTSNKVQCSRSCPILLLKNNNKKGSPMGWSIVVPISWARVFWNFLVSKGAHVIGLREKHWIACEIGLPYFPSDFPDCNSYLTLNEIEATASRKNVEQHPPAVRPFRIPIPSPWNVVHTAFDKLSRRVKEAQVSSGENIVRKYSMSNSSCERSDVTSLRHRDSFGGIVARTSSLLTEFLNGIQGEHLLLFPQLQNRKLSLVKVMKGKNMMEKGQNGITQISYSHKLCFVRVHLHAYKEGVFEDGAVICAPRLTDISMWTCSTGSIEGRLEMPNSAVGSYFKEQPSGKWELNVPDDPASREYHRWPVGFVTTGFVRGSDYPFYIRSKKPTAEAFCEAVLLASLREEQWKEMTVNRRRKEIYVLVRNLRSSAYRLALATIILEEEEEDVRFL</sequence>
<evidence type="ECO:0000256" key="6">
    <source>
        <dbReference type="SAM" id="MobiDB-lite"/>
    </source>
</evidence>
<evidence type="ECO:0000256" key="1">
    <source>
        <dbReference type="ARBA" id="ARBA00004123"/>
    </source>
</evidence>
<dbReference type="InterPro" id="IPR018000">
    <property type="entry name" value="Neurotransmitter_ion_chnl_CS"/>
</dbReference>
<evidence type="ECO:0000259" key="8">
    <source>
        <dbReference type="Pfam" id="PF08170"/>
    </source>
</evidence>
<keyword evidence="10" id="KW-1185">Reference proteome</keyword>